<feature type="non-terminal residue" evidence="2">
    <location>
        <position position="78"/>
    </location>
</feature>
<sequence>MDVKLNVCLLLLLVGALCVQGLRLRQESKNEPSFIKRNICDIDGICISITINCSDLVPPRVYCPEYDPDCLLGTQCCW</sequence>
<name>A0ABN8PNR3_9CNID</name>
<evidence type="ECO:0000313" key="3">
    <source>
        <dbReference type="Proteomes" id="UP001159427"/>
    </source>
</evidence>
<evidence type="ECO:0000313" key="2">
    <source>
        <dbReference type="EMBL" id="CAH3144954.1"/>
    </source>
</evidence>
<reference evidence="2 3" key="1">
    <citation type="submission" date="2022-05" db="EMBL/GenBank/DDBJ databases">
        <authorList>
            <consortium name="Genoscope - CEA"/>
            <person name="William W."/>
        </authorList>
    </citation>
    <scope>NUCLEOTIDE SEQUENCE [LARGE SCALE GENOMIC DNA]</scope>
</reference>
<comment type="caution">
    <text evidence="2">The sequence shown here is derived from an EMBL/GenBank/DDBJ whole genome shotgun (WGS) entry which is preliminary data.</text>
</comment>
<feature type="chain" id="PRO_5046726411" evidence="1">
    <location>
        <begin position="22"/>
        <end position="78"/>
    </location>
</feature>
<organism evidence="2 3">
    <name type="scientific">Porites evermanni</name>
    <dbReference type="NCBI Taxonomy" id="104178"/>
    <lineage>
        <taxon>Eukaryota</taxon>
        <taxon>Metazoa</taxon>
        <taxon>Cnidaria</taxon>
        <taxon>Anthozoa</taxon>
        <taxon>Hexacorallia</taxon>
        <taxon>Scleractinia</taxon>
        <taxon>Fungiina</taxon>
        <taxon>Poritidae</taxon>
        <taxon>Porites</taxon>
    </lineage>
</organism>
<keyword evidence="3" id="KW-1185">Reference proteome</keyword>
<feature type="signal peptide" evidence="1">
    <location>
        <begin position="1"/>
        <end position="21"/>
    </location>
</feature>
<evidence type="ECO:0000256" key="1">
    <source>
        <dbReference type="SAM" id="SignalP"/>
    </source>
</evidence>
<dbReference type="EMBL" id="CALNXI010000883">
    <property type="protein sequence ID" value="CAH3144954.1"/>
    <property type="molecule type" value="Genomic_DNA"/>
</dbReference>
<proteinExistence type="predicted"/>
<gene>
    <name evidence="2" type="ORF">PEVE_00043377</name>
</gene>
<accession>A0ABN8PNR3</accession>
<dbReference type="Proteomes" id="UP001159427">
    <property type="component" value="Unassembled WGS sequence"/>
</dbReference>
<protein>
    <submittedName>
        <fullName evidence="2">Uncharacterized protein</fullName>
    </submittedName>
</protein>
<keyword evidence="1" id="KW-0732">Signal</keyword>